<gene>
    <name evidence="3" type="ORF">BJF93_07935</name>
</gene>
<dbReference type="Proteomes" id="UP000186364">
    <property type="component" value="Unassembled WGS sequence"/>
</dbReference>
<dbReference type="AlphaFoldDB" id="A0A1Q9B230"/>
<keyword evidence="4" id="KW-1185">Reference proteome</keyword>
<evidence type="ECO:0000313" key="3">
    <source>
        <dbReference type="EMBL" id="OLP62056.1"/>
    </source>
</evidence>
<protein>
    <submittedName>
        <fullName evidence="3">IS5 family transposase</fullName>
    </submittedName>
</protein>
<name>A0A1Q9B230_9HYPH</name>
<feature type="region of interest" description="Disordered" evidence="1">
    <location>
        <begin position="1"/>
        <end position="30"/>
    </location>
</feature>
<dbReference type="EMBL" id="MKIP01000029">
    <property type="protein sequence ID" value="OLP62056.1"/>
    <property type="molecule type" value="Genomic_DNA"/>
</dbReference>
<reference evidence="3 4" key="1">
    <citation type="submission" date="2016-09" db="EMBL/GenBank/DDBJ databases">
        <title>Rhizobium sp. nov., a novel species isolated from the rice rhizosphere.</title>
        <authorList>
            <person name="Zhao J."/>
            <person name="Zhang X."/>
        </authorList>
    </citation>
    <scope>NUCLEOTIDE SEQUENCE [LARGE SCALE GENOMIC DNA]</scope>
    <source>
        <strain evidence="3 4">1.7048</strain>
    </source>
</reference>
<accession>A0A1Q9B230</accession>
<evidence type="ECO:0000256" key="1">
    <source>
        <dbReference type="SAM" id="MobiDB-lite"/>
    </source>
</evidence>
<evidence type="ECO:0000313" key="4">
    <source>
        <dbReference type="Proteomes" id="UP000186364"/>
    </source>
</evidence>
<sequence length="93" mass="11106">MMLAATLDAIPGIRSGRGRPRKRPAKLHADKAYDHRRCRFECRARSVVPRIARRGIETSQKLGRHRWVVERTFAWLNQFRRLAIRYERRSDIH</sequence>
<comment type="caution">
    <text evidence="3">The sequence shown here is derived from an EMBL/GenBank/DDBJ whole genome shotgun (WGS) entry which is preliminary data.</text>
</comment>
<proteinExistence type="predicted"/>
<dbReference type="PANTHER" id="PTHR30007">
    <property type="entry name" value="PHP DOMAIN PROTEIN"/>
    <property type="match status" value="1"/>
</dbReference>
<feature type="compositionally biased region" description="Basic residues" evidence="1">
    <location>
        <begin position="16"/>
        <end position="26"/>
    </location>
</feature>
<dbReference type="Pfam" id="PF13586">
    <property type="entry name" value="DDE_Tnp_1_2"/>
    <property type="match status" value="1"/>
</dbReference>
<dbReference type="InterPro" id="IPR025668">
    <property type="entry name" value="Tnp_DDE_dom"/>
</dbReference>
<feature type="domain" description="Transposase DDE" evidence="2">
    <location>
        <begin position="27"/>
        <end position="90"/>
    </location>
</feature>
<evidence type="ECO:0000259" key="2">
    <source>
        <dbReference type="Pfam" id="PF13586"/>
    </source>
</evidence>
<organism evidence="3 4">
    <name type="scientific">Xaviernesmea oryzae</name>
    <dbReference type="NCBI Taxonomy" id="464029"/>
    <lineage>
        <taxon>Bacteria</taxon>
        <taxon>Pseudomonadati</taxon>
        <taxon>Pseudomonadota</taxon>
        <taxon>Alphaproteobacteria</taxon>
        <taxon>Hyphomicrobiales</taxon>
        <taxon>Rhizobiaceae</taxon>
        <taxon>Rhizobium/Agrobacterium group</taxon>
        <taxon>Xaviernesmea</taxon>
    </lineage>
</organism>
<dbReference type="PANTHER" id="PTHR30007:SF1">
    <property type="entry name" value="BLR1914 PROTEIN"/>
    <property type="match status" value="1"/>
</dbReference>